<feature type="region of interest" description="Disordered" evidence="3">
    <location>
        <begin position="781"/>
        <end position="805"/>
    </location>
</feature>
<feature type="domain" description="RRP12 HEAT" evidence="4">
    <location>
        <begin position="436"/>
        <end position="738"/>
    </location>
</feature>
<feature type="region of interest" description="Disordered" evidence="3">
    <location>
        <begin position="1"/>
        <end position="31"/>
    </location>
</feature>
<feature type="compositionally biased region" description="Acidic residues" evidence="3">
    <location>
        <begin position="1283"/>
        <end position="1299"/>
    </location>
</feature>
<dbReference type="eggNOG" id="KOG1248">
    <property type="taxonomic scope" value="Eukaryota"/>
</dbReference>
<proteinExistence type="predicted"/>
<dbReference type="InterPro" id="IPR057860">
    <property type="entry name" value="HEAT_RRP12_N"/>
</dbReference>
<dbReference type="Pfam" id="PF08161">
    <property type="entry name" value="RRP12_HEAT"/>
    <property type="match status" value="1"/>
</dbReference>
<reference evidence="6 7" key="1">
    <citation type="journal article" date="2009" name="Nature">
        <title>Evolution of pathogenicity and sexual reproduction in eight Candida genomes.</title>
        <authorList>
            <person name="Butler G."/>
            <person name="Rasmussen M.D."/>
            <person name="Lin M.F."/>
            <person name="Santos M.A."/>
            <person name="Sakthikumar S."/>
            <person name="Munro C.A."/>
            <person name="Rheinbay E."/>
            <person name="Grabherr M."/>
            <person name="Forche A."/>
            <person name="Reedy J.L."/>
            <person name="Agrafioti I."/>
            <person name="Arnaud M.B."/>
            <person name="Bates S."/>
            <person name="Brown A.J."/>
            <person name="Brunke S."/>
            <person name="Costanzo M.C."/>
            <person name="Fitzpatrick D.A."/>
            <person name="de Groot P.W."/>
            <person name="Harris D."/>
            <person name="Hoyer L.L."/>
            <person name="Hube B."/>
            <person name="Klis F.M."/>
            <person name="Kodira C."/>
            <person name="Lennard N."/>
            <person name="Logue M.E."/>
            <person name="Martin R."/>
            <person name="Neiman A.M."/>
            <person name="Nikolaou E."/>
            <person name="Quail M.A."/>
            <person name="Quinn J."/>
            <person name="Santos M.C."/>
            <person name="Schmitzberger F.F."/>
            <person name="Sherlock G."/>
            <person name="Shah P."/>
            <person name="Silverstein K.A."/>
            <person name="Skrzypek M.S."/>
            <person name="Soll D."/>
            <person name="Staggs R."/>
            <person name="Stansfield I."/>
            <person name="Stumpf M.P."/>
            <person name="Sudbery P.E."/>
            <person name="Srikantha T."/>
            <person name="Zeng Q."/>
            <person name="Berman J."/>
            <person name="Berriman M."/>
            <person name="Heitman J."/>
            <person name="Gow N.A."/>
            <person name="Lorenz M.C."/>
            <person name="Birren B.W."/>
            <person name="Kellis M."/>
            <person name="Cuomo C.A."/>
        </authorList>
    </citation>
    <scope>NUCLEOTIDE SEQUENCE [LARGE SCALE GENOMIC DNA]</scope>
    <source>
        <strain evidence="7">ATCC 11503 / BCRC 21390 / CBS 2605 / JCM 1781 / NBRC 1676 / NRRL YB-4239</strain>
    </source>
</reference>
<feature type="region of interest" description="Disordered" evidence="3">
    <location>
        <begin position="1113"/>
        <end position="1133"/>
    </location>
</feature>
<dbReference type="KEGG" id="lel:PVL30_004988"/>
<dbReference type="OMA" id="PDQMKHR"/>
<evidence type="ECO:0000313" key="7">
    <source>
        <dbReference type="Proteomes" id="UP000001996"/>
    </source>
</evidence>
<dbReference type="InterPro" id="IPR052087">
    <property type="entry name" value="RRP12"/>
</dbReference>
<dbReference type="InterPro" id="IPR012978">
    <property type="entry name" value="HEAT_RRP12"/>
</dbReference>
<dbReference type="STRING" id="379508.A5E759"/>
<dbReference type="InterPro" id="IPR016024">
    <property type="entry name" value="ARM-type_fold"/>
</dbReference>
<dbReference type="EMBL" id="CH981533">
    <property type="protein sequence ID" value="EDK47267.1"/>
    <property type="molecule type" value="Genomic_DNA"/>
</dbReference>
<gene>
    <name evidence="6" type="ORF">LELG_05448</name>
</gene>
<accession>A5E759</accession>
<evidence type="ECO:0000259" key="5">
    <source>
        <dbReference type="Pfam" id="PF25772"/>
    </source>
</evidence>
<sequence length="1341" mass="149924">MNKKNKTQRGREREKKEEEEGEKEKGHLAKSTSQISRKNIYIYVKIHKYSTRETLIIKNKLTVLFHLNRQQQPKQMSEAVSNVSADNNELELELKLSKIRTQINSKLENQKHLAIILSAVEENIEEQKNEKTPVSYVVSFLSLLDQCIQDDKILDSNLAATTAYFLDLLFPFTPKPLLKQKFSEILLKLSQPLNIDAEAPLVRSTIGAIESLLLAQDRAQWLHRGAVSPNRALIALVELSFDPRPKVRKRAQDSVKQILLHPPASASASANGNNSTVHVAAPAVSDVTLKHLQELLLNFNHNKKGGADKELNSQIIHCLQLITIITSANSWPVKSIEQLCDALLEIANTSDQFLIRAAFEAFEGLFKSMTNVIDVQKYVKVLNIIFDLKPSMNDTHLSTAWLAVVAKAFEGFSALAPLESIKKLPQVLQIVSEFLSSDSRDIYASASQCLIAIINHAVPETYLLQPNAQYGITEDIYESVDEAITFVAEFIEKELFSIKYQNATGLILQFVRATILKFQSRANPDFLNIVQTVGEWRTSEKDNFPHNKEAEECLAAAIAALGPEAVLGVLPLNLGESVNGPGRAWLLPLLRDNVSCAELGFYKSQILPIVQFFESKIANSVQKESINNKIFQTIIDQIWSLLPKFCDLPKDLRSAFDEAFATQLADLMFAKVELRTFICHAWRTLVESNLAYRDGKLEQPNLLLLQQEFPQQAASTNIEYLSTIASNILTVLFNVFSYTMPESRGFVLETIEAYLRIVPAPELSQTFDKVCGMLKSAMDEDLQEGSGNKDKNKNKNKKGENSTPDNGVTMMDLVVVMAKYLPVESHNALFSIFALTIDLESKPLLQKRSYRIITNLAESEQGRASIQKFIVEIEKKLIETTSVTSQSAKASRLNAILLILDLLPQTDLYFIPAIVQEIIMATKDVNERSRGLSYQILIKMGQKMKEGGVIENAKVPGFDANAPSTESSLSEFFTMISAGLAAQNPHMISATITAISCLIFEFKNDLPIDTLMEIASTVELFLTHNSREIAKSAIGFVKVEILLLPEEMVRNNLSELLTKLMKWSHEHKGHFKSKVKHIIERLIRKFGAEEVENAIPEEDRKLVINIKKARNRAKRKQEALPESGDVAEGETHNAKSAKKKFVSAYEEALYDSDVSDDDVDIYDEDAERSSSSRKNKGKKANQFILESGDEPLNLLDRQALAHISSSKPKKFTKSDLKSKTDEFKTKNGKLVFKEDGAIAKGSDKEDPLAKSGSGIDAYLDAVKQAPVRGQKNKLKFKKTKGGDDDDGDNWSDDDDDDDTNNNNNDRAGANPKSALKKSKTLGKSRISKPSNKQKFKAKKKF</sequence>
<evidence type="ECO:0000259" key="4">
    <source>
        <dbReference type="Pfam" id="PF08161"/>
    </source>
</evidence>
<evidence type="ECO:0000256" key="3">
    <source>
        <dbReference type="SAM" id="MobiDB-lite"/>
    </source>
</evidence>
<dbReference type="InParanoid" id="A5E759"/>
<dbReference type="VEuPathDB" id="FungiDB:LELG_05448"/>
<dbReference type="OrthoDB" id="2192888at2759"/>
<dbReference type="SUPFAM" id="SSF48371">
    <property type="entry name" value="ARM repeat"/>
    <property type="match status" value="1"/>
</dbReference>
<dbReference type="Proteomes" id="UP000001996">
    <property type="component" value="Unassembled WGS sequence"/>
</dbReference>
<name>A5E759_LODEL</name>
<feature type="region of interest" description="Disordered" evidence="3">
    <location>
        <begin position="1266"/>
        <end position="1341"/>
    </location>
</feature>
<feature type="compositionally biased region" description="Basic and acidic residues" evidence="3">
    <location>
        <begin position="9"/>
        <end position="27"/>
    </location>
</feature>
<dbReference type="PANTHER" id="PTHR48287:SF1">
    <property type="entry name" value="ARM REPEAT SUPERFAMILY PROTEIN"/>
    <property type="match status" value="1"/>
</dbReference>
<feature type="compositionally biased region" description="Basic residues" evidence="3">
    <location>
        <begin position="1270"/>
        <end position="1279"/>
    </location>
</feature>
<evidence type="ECO:0000313" key="6">
    <source>
        <dbReference type="EMBL" id="EDK47267.1"/>
    </source>
</evidence>
<feature type="domain" description="RRP12 N-terminal HEAT" evidence="5">
    <location>
        <begin position="104"/>
        <end position="370"/>
    </location>
</feature>
<keyword evidence="7" id="KW-1185">Reference proteome</keyword>
<protein>
    <submittedName>
        <fullName evidence="6">Uncharacterized protein</fullName>
    </submittedName>
</protein>
<feature type="compositionally biased region" description="Basic residues" evidence="3">
    <location>
        <begin position="1314"/>
        <end position="1341"/>
    </location>
</feature>
<dbReference type="Pfam" id="PF25772">
    <property type="entry name" value="HEAT_RRP12_N"/>
    <property type="match status" value="1"/>
</dbReference>
<dbReference type="HOGENOM" id="CLU_003753_1_0_1"/>
<dbReference type="FunCoup" id="A5E759">
    <property type="interactions" value="982"/>
</dbReference>
<dbReference type="GO" id="GO:0000462">
    <property type="term" value="P:maturation of SSU-rRNA from tricistronic rRNA transcript (SSU-rRNA, 5.8S rRNA, LSU-rRNA)"/>
    <property type="evidence" value="ECO:0007669"/>
    <property type="project" value="EnsemblFungi"/>
</dbReference>
<feature type="compositionally biased region" description="Basic and acidic residues" evidence="3">
    <location>
        <begin position="787"/>
        <end position="800"/>
    </location>
</feature>
<evidence type="ECO:0000256" key="2">
    <source>
        <dbReference type="ARBA" id="ARBA00023242"/>
    </source>
</evidence>
<evidence type="ECO:0000256" key="1">
    <source>
        <dbReference type="ARBA" id="ARBA00004123"/>
    </source>
</evidence>
<dbReference type="GO" id="GO:0030688">
    <property type="term" value="C:preribosome, small subunit precursor"/>
    <property type="evidence" value="ECO:0007669"/>
    <property type="project" value="EnsemblFungi"/>
</dbReference>
<organism evidence="6 7">
    <name type="scientific">Lodderomyces elongisporus (strain ATCC 11503 / CBS 2605 / JCM 1781 / NBRC 1676 / NRRL YB-4239)</name>
    <name type="common">Yeast</name>
    <name type="synonym">Saccharomyces elongisporus</name>
    <dbReference type="NCBI Taxonomy" id="379508"/>
    <lineage>
        <taxon>Eukaryota</taxon>
        <taxon>Fungi</taxon>
        <taxon>Dikarya</taxon>
        <taxon>Ascomycota</taxon>
        <taxon>Saccharomycotina</taxon>
        <taxon>Pichiomycetes</taxon>
        <taxon>Debaryomycetaceae</taxon>
        <taxon>Candida/Lodderomyces clade</taxon>
        <taxon>Lodderomyces</taxon>
    </lineage>
</organism>
<dbReference type="PANTHER" id="PTHR48287">
    <property type="entry name" value="ARM REPEAT SUPERFAMILY PROTEIN"/>
    <property type="match status" value="1"/>
</dbReference>
<dbReference type="GO" id="GO:0005634">
    <property type="term" value="C:nucleus"/>
    <property type="evidence" value="ECO:0007669"/>
    <property type="project" value="UniProtKB-SubCell"/>
</dbReference>
<dbReference type="GeneID" id="5230452"/>
<keyword evidence="2" id="KW-0539">Nucleus</keyword>
<comment type="subcellular location">
    <subcellularLocation>
        <location evidence="1">Nucleus</location>
    </subcellularLocation>
</comment>